<protein>
    <submittedName>
        <fullName evidence="2">Uncharacterized protein</fullName>
    </submittedName>
</protein>
<dbReference type="STRING" id="1121419.SAMN05443529_109150"/>
<organism evidence="2 3">
    <name type="scientific">Desulfosporosinus hippei DSM 8344</name>
    <dbReference type="NCBI Taxonomy" id="1121419"/>
    <lineage>
        <taxon>Bacteria</taxon>
        <taxon>Bacillati</taxon>
        <taxon>Bacillota</taxon>
        <taxon>Clostridia</taxon>
        <taxon>Eubacteriales</taxon>
        <taxon>Desulfitobacteriaceae</taxon>
        <taxon>Desulfosporosinus</taxon>
    </lineage>
</organism>
<dbReference type="OrthoDB" id="1796539at2"/>
<feature type="transmembrane region" description="Helical" evidence="1">
    <location>
        <begin position="21"/>
        <end position="39"/>
    </location>
</feature>
<keyword evidence="1" id="KW-0472">Membrane</keyword>
<evidence type="ECO:0000256" key="1">
    <source>
        <dbReference type="SAM" id="Phobius"/>
    </source>
</evidence>
<sequence>MIKSTINSSIRNCRCLSLHSLKIIIFSIFLGNAVVYTTLCQPAYFKLMALKEETNYWQDVSERDVTQNKSIIPTMDQLPDMIELCRHTFVDNGVYVASLNVERFGERREAGTGAALDYALVRLRLVGQQEQITSSLEALEDNKEISVHIEEVLLAEGKGETLLKIYFSTGE</sequence>
<gene>
    <name evidence="2" type="ORF">SAMN05443529_109150</name>
</gene>
<keyword evidence="3" id="KW-1185">Reference proteome</keyword>
<dbReference type="AlphaFoldDB" id="A0A1G7ZLT7"/>
<evidence type="ECO:0000313" key="3">
    <source>
        <dbReference type="Proteomes" id="UP000198656"/>
    </source>
</evidence>
<dbReference type="EMBL" id="FNCP01000009">
    <property type="protein sequence ID" value="SDH09526.1"/>
    <property type="molecule type" value="Genomic_DNA"/>
</dbReference>
<keyword evidence="1" id="KW-1133">Transmembrane helix</keyword>
<reference evidence="3" key="1">
    <citation type="submission" date="2016-10" db="EMBL/GenBank/DDBJ databases">
        <authorList>
            <person name="Varghese N."/>
            <person name="Submissions S."/>
        </authorList>
    </citation>
    <scope>NUCLEOTIDE SEQUENCE [LARGE SCALE GENOMIC DNA]</scope>
    <source>
        <strain evidence="3">DSM 8344</strain>
    </source>
</reference>
<name>A0A1G7ZLT7_9FIRM</name>
<accession>A0A1G7ZLT7</accession>
<dbReference type="Proteomes" id="UP000198656">
    <property type="component" value="Unassembled WGS sequence"/>
</dbReference>
<dbReference type="RefSeq" id="WP_092332859.1">
    <property type="nucleotide sequence ID" value="NZ_FNCP01000009.1"/>
</dbReference>
<evidence type="ECO:0000313" key="2">
    <source>
        <dbReference type="EMBL" id="SDH09526.1"/>
    </source>
</evidence>
<keyword evidence="1" id="KW-0812">Transmembrane</keyword>
<proteinExistence type="predicted"/>